<feature type="transmembrane region" description="Helical" evidence="1">
    <location>
        <begin position="257"/>
        <end position="278"/>
    </location>
</feature>
<dbReference type="OrthoDB" id="140980at2"/>
<reference evidence="2 3" key="1">
    <citation type="journal article" date="2012" name="J. Bacteriol.">
        <title>Draft Genome Sequence of Oceaniovalibus guishaninsula JLT2003T.</title>
        <authorList>
            <person name="Tang K."/>
            <person name="Liu K."/>
            <person name="Jiao N."/>
        </authorList>
    </citation>
    <scope>NUCLEOTIDE SEQUENCE [LARGE SCALE GENOMIC DNA]</scope>
    <source>
        <strain evidence="2 3">JLT2003</strain>
    </source>
</reference>
<feature type="transmembrane region" description="Helical" evidence="1">
    <location>
        <begin position="285"/>
        <end position="305"/>
    </location>
</feature>
<proteinExistence type="predicted"/>
<feature type="transmembrane region" description="Helical" evidence="1">
    <location>
        <begin position="214"/>
        <end position="237"/>
    </location>
</feature>
<keyword evidence="1" id="KW-0472">Membrane</keyword>
<feature type="transmembrane region" description="Helical" evidence="1">
    <location>
        <begin position="180"/>
        <end position="202"/>
    </location>
</feature>
<evidence type="ECO:0000313" key="2">
    <source>
        <dbReference type="EMBL" id="EKE44607.1"/>
    </source>
</evidence>
<dbReference type="PATRIC" id="fig|1231392.3.peg.1451"/>
<feature type="transmembrane region" description="Helical" evidence="1">
    <location>
        <begin position="311"/>
        <end position="334"/>
    </location>
</feature>
<organism evidence="2 3">
    <name type="scientific">Oceaniovalibus guishaninsula JLT2003</name>
    <dbReference type="NCBI Taxonomy" id="1231392"/>
    <lineage>
        <taxon>Bacteria</taxon>
        <taxon>Pseudomonadati</taxon>
        <taxon>Pseudomonadota</taxon>
        <taxon>Alphaproteobacteria</taxon>
        <taxon>Rhodobacterales</taxon>
        <taxon>Roseobacteraceae</taxon>
        <taxon>Oceaniovalibus</taxon>
    </lineage>
</organism>
<feature type="transmembrane region" description="Helical" evidence="1">
    <location>
        <begin position="74"/>
        <end position="95"/>
    </location>
</feature>
<keyword evidence="1" id="KW-1133">Transmembrane helix</keyword>
<evidence type="ECO:0000313" key="3">
    <source>
        <dbReference type="Proteomes" id="UP000006765"/>
    </source>
</evidence>
<dbReference type="Proteomes" id="UP000006765">
    <property type="component" value="Unassembled WGS sequence"/>
</dbReference>
<dbReference type="STRING" id="1231392.OCGS_1445"/>
<keyword evidence="3" id="KW-1185">Reference proteome</keyword>
<dbReference type="EMBL" id="AMGO01000021">
    <property type="protein sequence ID" value="EKE44607.1"/>
    <property type="molecule type" value="Genomic_DNA"/>
</dbReference>
<evidence type="ECO:0000256" key="1">
    <source>
        <dbReference type="SAM" id="Phobius"/>
    </source>
</evidence>
<dbReference type="AlphaFoldDB" id="K2HDJ5"/>
<dbReference type="eggNOG" id="COG4531">
    <property type="taxonomic scope" value="Bacteria"/>
</dbReference>
<keyword evidence="1" id="KW-0812">Transmembrane</keyword>
<feature type="transmembrane region" description="Helical" evidence="1">
    <location>
        <begin position="115"/>
        <end position="140"/>
    </location>
</feature>
<accession>K2HDJ5</accession>
<dbReference type="PANTHER" id="PTHR43044">
    <property type="match status" value="1"/>
</dbReference>
<dbReference type="PANTHER" id="PTHR43044:SF1">
    <property type="entry name" value="QUINOL:CYTOCHROME C OXIDOREDUCTASE QUINONE-BINDING SUBUNIT 2"/>
    <property type="match status" value="1"/>
</dbReference>
<protein>
    <submittedName>
        <fullName evidence="2">Uncharacterized protein</fullName>
    </submittedName>
</protein>
<name>K2HDJ5_9RHOB</name>
<feature type="transmembrane region" description="Helical" evidence="1">
    <location>
        <begin position="40"/>
        <end position="62"/>
    </location>
</feature>
<gene>
    <name evidence="2" type="ORF">OCGS_1445</name>
</gene>
<sequence length="340" mass="34643">MTVRAVRRTALGSGLVALASVAGLVLLAMADPLAAARGWLAGWVFALSVATGSAVVIHIHTLTGGRWRLAGDPWLGIAAAATPALALGGAVVFAARDLLYPWINGAGPWGEVGALWLNMPFWTLRLVLILAVWAGIALVAMRRAGPVVAAVALVLYGVTISVAGVDWLLSLAPGFTSTDFAAMLAITQIACAFALPAVLGLSGADGQARSDWGALLLTGLLGVVYLAGMQFLVSWSGDLPGKAAWYLARNRGPGLPFIWAMVLLGAVAPLAILVRSAWRGSVPALRVAGALVLAGAAAHTVWIVAPLSDPAAFGAIPAALLAAALLASLGRLAVGPRWAS</sequence>
<feature type="transmembrane region" description="Helical" evidence="1">
    <location>
        <begin position="147"/>
        <end position="168"/>
    </location>
</feature>
<dbReference type="RefSeq" id="WP_007426597.1">
    <property type="nucleotide sequence ID" value="NZ_AMGO01000021.1"/>
</dbReference>
<comment type="caution">
    <text evidence="2">The sequence shown here is derived from an EMBL/GenBank/DDBJ whole genome shotgun (WGS) entry which is preliminary data.</text>
</comment>